<comment type="subcellular location">
    <subcellularLocation>
        <location evidence="7">Nucleus</location>
    </subcellularLocation>
</comment>
<evidence type="ECO:0000256" key="4">
    <source>
        <dbReference type="ARBA" id="ARBA00044692"/>
    </source>
</evidence>
<dbReference type="GO" id="GO:0110155">
    <property type="term" value="P:NAD-cap decapping"/>
    <property type="evidence" value="ECO:0007669"/>
    <property type="project" value="TreeGrafter"/>
</dbReference>
<dbReference type="OrthoDB" id="5853397at2759"/>
<dbReference type="InterPro" id="IPR013961">
    <property type="entry name" value="RAI1"/>
</dbReference>
<comment type="catalytic activity">
    <reaction evidence="4">
        <text>a 5'-end triphospho-ribonucleoside in mRNA + H2O = a 5'-end phospho-ribonucleoside in mRNA + diphosphate + H(+)</text>
        <dbReference type="Rhea" id="RHEA:78683"/>
        <dbReference type="Rhea" id="RHEA-COMP:15692"/>
        <dbReference type="Rhea" id="RHEA-COMP:17164"/>
        <dbReference type="ChEBI" id="CHEBI:15377"/>
        <dbReference type="ChEBI" id="CHEBI:15378"/>
        <dbReference type="ChEBI" id="CHEBI:33019"/>
        <dbReference type="ChEBI" id="CHEBI:138282"/>
        <dbReference type="ChEBI" id="CHEBI:167618"/>
    </reaction>
    <physiologicalReaction direction="left-to-right" evidence="4">
        <dbReference type="Rhea" id="RHEA:78684"/>
    </physiologicalReaction>
</comment>
<feature type="region of interest" description="Disordered" evidence="8">
    <location>
        <begin position="127"/>
        <end position="147"/>
    </location>
</feature>
<evidence type="ECO:0000256" key="8">
    <source>
        <dbReference type="SAM" id="MobiDB-lite"/>
    </source>
</evidence>
<evidence type="ECO:0000313" key="10">
    <source>
        <dbReference type="EMBL" id="RFU26891.1"/>
    </source>
</evidence>
<feature type="non-terminal residue" evidence="10">
    <location>
        <position position="371"/>
    </location>
</feature>
<dbReference type="GO" id="GO:0005634">
    <property type="term" value="C:nucleus"/>
    <property type="evidence" value="ECO:0007669"/>
    <property type="project" value="UniProtKB-SubCell"/>
</dbReference>
<dbReference type="GO" id="GO:0005829">
    <property type="term" value="C:cytosol"/>
    <property type="evidence" value="ECO:0007669"/>
    <property type="project" value="TreeGrafter"/>
</dbReference>
<keyword evidence="7" id="KW-0378">Hydrolase</keyword>
<dbReference type="Pfam" id="PF08652">
    <property type="entry name" value="RAI1"/>
    <property type="match status" value="1"/>
</dbReference>
<keyword evidence="11" id="KW-1185">Reference proteome</keyword>
<keyword evidence="7" id="KW-0540">Nuclease</keyword>
<name>A0A3E2H0M9_SCYLI</name>
<dbReference type="GO" id="GO:0046872">
    <property type="term" value="F:metal ion binding"/>
    <property type="evidence" value="ECO:0007669"/>
    <property type="project" value="UniProtKB-KW"/>
</dbReference>
<dbReference type="GO" id="GO:0000956">
    <property type="term" value="P:nuclear-transcribed mRNA catabolic process"/>
    <property type="evidence" value="ECO:0007669"/>
    <property type="project" value="TreeGrafter"/>
</dbReference>
<keyword evidence="7" id="KW-0479">Metal-binding</keyword>
<dbReference type="STRING" id="5539.A0A3E2H0M9"/>
<dbReference type="GO" id="GO:0004518">
    <property type="term" value="F:nuclease activity"/>
    <property type="evidence" value="ECO:0007669"/>
    <property type="project" value="UniProtKB-KW"/>
</dbReference>
<comment type="function">
    <text evidence="5">Decapping enzyme for NAD-capped RNAs: specifically hydrolyzes the nicotinamide adenine dinucleotide (NAD) cap from a subset of RNAs by removing the entire NAD moiety from the 5'-end of an NAD-capped RNA. The NAD-cap is present at the 5'-end of some RNAs and snoRNAs. In contrast to the canonical 5'-end N7 methylguanosine (m7G) cap, the NAD cap promotes mRNA decay. Also acts as a non-canonical decapping enzyme that removes the entire cap structure of m7G capped or incompletely capped RNAs. Has decapping activity toward incomplete 5'-end m7G cap mRNAs such as unmethylated 5'-end-capped RNA (cap0), while it has no activity toward 2'-O-ribose methylated m7G cap (cap1). Also possesses RNA 5'-pyrophosphohydrolase activity by hydrolyzing the 5'-end triphosphate to release pyrophosphates. Stimulates exoribonuclease activity of Rat1, allowing it to degrade RNAs with stable secondary structure more effectively.</text>
</comment>
<evidence type="ECO:0000256" key="5">
    <source>
        <dbReference type="ARBA" id="ARBA00046211"/>
    </source>
</evidence>
<dbReference type="PANTHER" id="PTHR12395">
    <property type="entry name" value="DOM-3 RELATED"/>
    <property type="match status" value="1"/>
</dbReference>
<comment type="catalytic activity">
    <reaction evidence="6">
        <text>a 5'-end NAD(+)-phospho-ribonucleoside in mRNA + H2O = a 5'-end phospho-ribonucleoside in mRNA + NAD(+) + H(+)</text>
        <dbReference type="Rhea" id="RHEA:60880"/>
        <dbReference type="Rhea" id="RHEA-COMP:15692"/>
        <dbReference type="Rhea" id="RHEA-COMP:15698"/>
        <dbReference type="ChEBI" id="CHEBI:15377"/>
        <dbReference type="ChEBI" id="CHEBI:15378"/>
        <dbReference type="ChEBI" id="CHEBI:57540"/>
        <dbReference type="ChEBI" id="CHEBI:138282"/>
        <dbReference type="ChEBI" id="CHEBI:144029"/>
    </reaction>
    <physiologicalReaction direction="left-to-right" evidence="6">
        <dbReference type="Rhea" id="RHEA:60881"/>
    </physiologicalReaction>
</comment>
<dbReference type="EMBL" id="NCSJ02000234">
    <property type="protein sequence ID" value="RFU26891.1"/>
    <property type="molecule type" value="Genomic_DNA"/>
</dbReference>
<comment type="cofactor">
    <cofactor evidence="1 7">
        <name>a divalent metal cation</name>
        <dbReference type="ChEBI" id="CHEBI:60240"/>
    </cofactor>
</comment>
<dbReference type="AlphaFoldDB" id="A0A3E2H0M9"/>
<organism evidence="10 11">
    <name type="scientific">Scytalidium lignicola</name>
    <name type="common">Hyphomycete</name>
    <dbReference type="NCBI Taxonomy" id="5539"/>
    <lineage>
        <taxon>Eukaryota</taxon>
        <taxon>Fungi</taxon>
        <taxon>Dikarya</taxon>
        <taxon>Ascomycota</taxon>
        <taxon>Pezizomycotina</taxon>
        <taxon>Leotiomycetes</taxon>
        <taxon>Leotiomycetes incertae sedis</taxon>
        <taxon>Scytalidium</taxon>
    </lineage>
</organism>
<keyword evidence="7" id="KW-0694">RNA-binding</keyword>
<gene>
    <name evidence="10" type="ORF">B7463_g9439</name>
</gene>
<dbReference type="OMA" id="VVTWRGH"/>
<reference evidence="10 11" key="1">
    <citation type="submission" date="2018-05" db="EMBL/GenBank/DDBJ databases">
        <title>Draft genome sequence of Scytalidium lignicola DSM 105466, a ubiquitous saprotrophic fungus.</title>
        <authorList>
            <person name="Buettner E."/>
            <person name="Gebauer A.M."/>
            <person name="Hofrichter M."/>
            <person name="Liers C."/>
            <person name="Kellner H."/>
        </authorList>
    </citation>
    <scope>NUCLEOTIDE SEQUENCE [LARGE SCALE GENOMIC DNA]</scope>
    <source>
        <strain evidence="10 11">DSM 105466</strain>
    </source>
</reference>
<evidence type="ECO:0000256" key="7">
    <source>
        <dbReference type="RuleBase" id="RU367113"/>
    </source>
</evidence>
<dbReference type="GO" id="GO:0000166">
    <property type="term" value="F:nucleotide binding"/>
    <property type="evidence" value="ECO:0007669"/>
    <property type="project" value="UniProtKB-KW"/>
</dbReference>
<dbReference type="PANTHER" id="PTHR12395:SF9">
    <property type="entry name" value="DECAPPING AND EXORIBONUCLEASE PROTEIN"/>
    <property type="match status" value="1"/>
</dbReference>
<comment type="caution">
    <text evidence="10">The sequence shown here is derived from an EMBL/GenBank/DDBJ whole genome shotgun (WGS) entry which is preliminary data.</text>
</comment>
<proteinExistence type="inferred from homology"/>
<comment type="similarity">
    <text evidence="2 7">Belongs to the DXO/Dom3Z family.</text>
</comment>
<evidence type="ECO:0000259" key="9">
    <source>
        <dbReference type="Pfam" id="PF08652"/>
    </source>
</evidence>
<protein>
    <recommendedName>
        <fullName evidence="7">Decapping nuclease</fullName>
        <ecNumber evidence="7">3.6.1.-</ecNumber>
    </recommendedName>
</protein>
<dbReference type="EC" id="3.6.1.-" evidence="7"/>
<accession>A0A3E2H0M9</accession>
<feature type="non-terminal residue" evidence="10">
    <location>
        <position position="1"/>
    </location>
</feature>
<feature type="compositionally biased region" description="Low complexity" evidence="8">
    <location>
        <begin position="130"/>
        <end position="143"/>
    </location>
</feature>
<feature type="domain" description="RAI1-like" evidence="9">
    <location>
        <begin position="24"/>
        <end position="350"/>
    </location>
</feature>
<dbReference type="GO" id="GO:0034353">
    <property type="term" value="F:mRNA 5'-diphosphatase activity"/>
    <property type="evidence" value="ECO:0007669"/>
    <property type="project" value="TreeGrafter"/>
</dbReference>
<evidence type="ECO:0000313" key="11">
    <source>
        <dbReference type="Proteomes" id="UP000258309"/>
    </source>
</evidence>
<sequence>MLNMNRIFEIQPIGRFVGASAAIRRPKEMTCFSYDENHEFRLDNSGIKYYYPPSLGADLSKGFETFRKLNDTPDEHLDSLLKTIIAHEQSTGKKVEADVITWRGMMSKIMGSIFSDRDGFIEENHSYKLRSQARQSQQAPQRGRPSRDMMSYWGYKFETLSLLPATWDETSRDYIERRENEIVNNHAQYCSVVRTGIGNTSIVIGGEVDGVWDEKPSDGMPANWIELKTSAEIRNDRDMISFERKLMKFWIQSFLLGVPKIIVGFRSQDGILQRIEEIETAMIPSNVKRRGRGTWDGNMCINFAAAFLDFLRETIKGDGVWKIRRREASPVIEIQQVEETGHGDIISDEFINWRIKLLMSEKKSASDKDLH</sequence>
<comment type="catalytic activity">
    <reaction evidence="3">
        <text>a 5'-end (N(7)-methyl 5'-triphosphoguanosine)-ribonucleoside-ribonucleotide in mRNA + H2O = a (N(7)-methyl 5'-triphosphoguanosine)-nucleoside + a 5'-end phospho-ribonucleoside in mRNA + H(+)</text>
        <dbReference type="Rhea" id="RHEA:66928"/>
        <dbReference type="Rhea" id="RHEA-COMP:15692"/>
        <dbReference type="Rhea" id="RHEA-COMP:17313"/>
        <dbReference type="ChEBI" id="CHEBI:15377"/>
        <dbReference type="ChEBI" id="CHEBI:15378"/>
        <dbReference type="ChEBI" id="CHEBI:138282"/>
        <dbReference type="ChEBI" id="CHEBI:172876"/>
        <dbReference type="ChEBI" id="CHEBI:172877"/>
    </reaction>
    <physiologicalReaction direction="left-to-right" evidence="3">
        <dbReference type="Rhea" id="RHEA:66929"/>
    </physiologicalReaction>
</comment>
<keyword evidence="7" id="KW-0539">Nucleus</keyword>
<keyword evidence="7" id="KW-0547">Nucleotide-binding</keyword>
<evidence type="ECO:0000256" key="2">
    <source>
        <dbReference type="ARBA" id="ARBA00006562"/>
    </source>
</evidence>
<evidence type="ECO:0000256" key="6">
    <source>
        <dbReference type="ARBA" id="ARBA00048124"/>
    </source>
</evidence>
<dbReference type="GO" id="GO:0003723">
    <property type="term" value="F:RNA binding"/>
    <property type="evidence" value="ECO:0007669"/>
    <property type="project" value="UniProtKB-KW"/>
</dbReference>
<evidence type="ECO:0000256" key="3">
    <source>
        <dbReference type="ARBA" id="ARBA00044676"/>
    </source>
</evidence>
<dbReference type="InterPro" id="IPR039039">
    <property type="entry name" value="RAI1-like_fam"/>
</dbReference>
<evidence type="ECO:0000256" key="1">
    <source>
        <dbReference type="ARBA" id="ARBA00001968"/>
    </source>
</evidence>
<dbReference type="Proteomes" id="UP000258309">
    <property type="component" value="Unassembled WGS sequence"/>
</dbReference>